<protein>
    <recommendedName>
        <fullName evidence="4">Alpha/beta hydrolase</fullName>
    </recommendedName>
</protein>
<accession>A0A942SZY8</accession>
<evidence type="ECO:0000256" key="1">
    <source>
        <dbReference type="SAM" id="Coils"/>
    </source>
</evidence>
<sequence>MAWTTEDPGQGDAGGVSALASARRDKADDLRDTARSLRALAHDGGTADWRGRAKEPFMANVGAFTADVGTLATALDEQAAALDTYAAELTSIQQEQRDLEARRTAAAQALSDAQSALATARSDVRDVSRSADSTPEQIASARSSANRQEDAVSVAQTTSRSIDLEWDALVERRRSADNACVSALEGRVANGLPKKLDASSIGGATPLTLLALLQSMSKDEAAEFLAKHPDVAKTIETADPGAIRAWWESLGGDGDGSTLSAEQEALVAAVPGVIGALNGLPPAVRVSANRNVAADRLTDAKNRLIALRLTESLLQQTLGHGTKDNRDEIAALEKEVAYLEGVVSEPPEHQLYLYDPEQKRIIEMIGTPSPETKHVITYVPGTFSNMDIFYDESVQQVGGWLHDRNAEDTVVFVAKDGVFPGEETPGIPGVDEANQPDFALAPAERLRQLADGIGTDPYMANAQTTAIGHSWGTANITTSETLGAQYNQVISLSGAGMPENWTPNQLTTYTDYSYFDILQMGHGTRQVWGGNNPRWNPAFGHDAYYGPAPEDVNPYDFGNLMDQHNRVARIEGNRAVLDDLQEEIYQ</sequence>
<name>A0A942SZY8_9BACI</name>
<evidence type="ECO:0000256" key="2">
    <source>
        <dbReference type="SAM" id="MobiDB-lite"/>
    </source>
</evidence>
<evidence type="ECO:0008006" key="4">
    <source>
        <dbReference type="Google" id="ProtNLM"/>
    </source>
</evidence>
<keyword evidence="1" id="KW-0175">Coiled coil</keyword>
<evidence type="ECO:0000313" key="3">
    <source>
        <dbReference type="EMBL" id="MBS4182930.1"/>
    </source>
</evidence>
<feature type="compositionally biased region" description="Polar residues" evidence="2">
    <location>
        <begin position="134"/>
        <end position="146"/>
    </location>
</feature>
<reference evidence="3" key="1">
    <citation type="submission" date="2021-05" db="EMBL/GenBank/DDBJ databases">
        <title>Novel Bacillus species.</title>
        <authorList>
            <person name="Liu G."/>
        </authorList>
    </citation>
    <scope>NUCLEOTIDE SEQUENCE</scope>
    <source>
        <strain evidence="3">FJAT-50051</strain>
    </source>
</reference>
<gene>
    <name evidence="3" type="ORF">KHB02_16165</name>
</gene>
<feature type="region of interest" description="Disordered" evidence="2">
    <location>
        <begin position="1"/>
        <end position="27"/>
    </location>
</feature>
<dbReference type="EMBL" id="JAGYPE010000002">
    <property type="protein sequence ID" value="MBS4182930.1"/>
    <property type="molecule type" value="Genomic_DNA"/>
</dbReference>
<dbReference type="Gene3D" id="1.10.287.1060">
    <property type="entry name" value="ESAT-6-like"/>
    <property type="match status" value="1"/>
</dbReference>
<feature type="region of interest" description="Disordered" evidence="2">
    <location>
        <begin position="121"/>
        <end position="156"/>
    </location>
</feature>
<dbReference type="InterPro" id="IPR036689">
    <property type="entry name" value="ESAT-6-like_sf"/>
</dbReference>
<organism evidence="3">
    <name type="scientific">Neobacillus citreus</name>
    <dbReference type="NCBI Taxonomy" id="2833578"/>
    <lineage>
        <taxon>Bacteria</taxon>
        <taxon>Bacillati</taxon>
        <taxon>Bacillota</taxon>
        <taxon>Bacilli</taxon>
        <taxon>Bacillales</taxon>
        <taxon>Bacillaceae</taxon>
        <taxon>Neobacillus</taxon>
    </lineage>
</organism>
<dbReference type="AlphaFoldDB" id="A0A942SZY8"/>
<comment type="caution">
    <text evidence="3">The sequence shown here is derived from an EMBL/GenBank/DDBJ whole genome shotgun (WGS) entry which is preliminary data.</text>
</comment>
<proteinExistence type="predicted"/>
<feature type="coiled-coil region" evidence="1">
    <location>
        <begin position="75"/>
        <end position="102"/>
    </location>
</feature>
<dbReference type="SUPFAM" id="SSF140453">
    <property type="entry name" value="EsxAB dimer-like"/>
    <property type="match status" value="1"/>
</dbReference>